<evidence type="ECO:0000256" key="1">
    <source>
        <dbReference type="ARBA" id="ARBA00009356"/>
    </source>
</evidence>
<keyword evidence="7" id="KW-1185">Reference proteome</keyword>
<dbReference type="InterPro" id="IPR000702">
    <property type="entry name" value="Ribosomal_uL6-like"/>
</dbReference>
<keyword evidence="3" id="KW-0687">Ribonucleoprotein</keyword>
<dbReference type="GO" id="GO:0003735">
    <property type="term" value="F:structural constituent of ribosome"/>
    <property type="evidence" value="ECO:0007669"/>
    <property type="project" value="InterPro"/>
</dbReference>
<evidence type="ECO:0000259" key="5">
    <source>
        <dbReference type="Pfam" id="PF00347"/>
    </source>
</evidence>
<feature type="domain" description="Large ribosomal subunit protein uL6 alpha-beta" evidence="5">
    <location>
        <begin position="97"/>
        <end position="178"/>
    </location>
</feature>
<evidence type="ECO:0000256" key="3">
    <source>
        <dbReference type="ARBA" id="ARBA00023274"/>
    </source>
</evidence>
<accession>A0A9Q0AH57</accession>
<name>A0A9Q0AH57_9PEZI</name>
<dbReference type="FunFam" id="3.90.930.12:FF:000003">
    <property type="entry name" value="60S ribosomal protein L9"/>
    <property type="match status" value="1"/>
</dbReference>
<dbReference type="GO" id="GO:0002181">
    <property type="term" value="P:cytoplasmic translation"/>
    <property type="evidence" value="ECO:0007669"/>
    <property type="project" value="TreeGrafter"/>
</dbReference>
<dbReference type="GO" id="GO:0022625">
    <property type="term" value="C:cytosolic large ribosomal subunit"/>
    <property type="evidence" value="ECO:0007669"/>
    <property type="project" value="TreeGrafter"/>
</dbReference>
<feature type="compositionally biased region" description="Low complexity" evidence="4">
    <location>
        <begin position="405"/>
        <end position="415"/>
    </location>
</feature>
<dbReference type="EMBL" id="JAFIMR010000100">
    <property type="protein sequence ID" value="KAI1847477.1"/>
    <property type="molecule type" value="Genomic_DNA"/>
</dbReference>
<protein>
    <recommendedName>
        <fullName evidence="5">Large ribosomal subunit protein uL6 alpha-beta domain-containing protein</fullName>
    </recommendedName>
</protein>
<dbReference type="Pfam" id="PF00347">
    <property type="entry name" value="Ribosomal_L6"/>
    <property type="match status" value="2"/>
</dbReference>
<evidence type="ECO:0000256" key="4">
    <source>
        <dbReference type="SAM" id="MobiDB-lite"/>
    </source>
</evidence>
<dbReference type="GO" id="GO:0019843">
    <property type="term" value="F:rRNA binding"/>
    <property type="evidence" value="ECO:0007669"/>
    <property type="project" value="InterPro"/>
</dbReference>
<evidence type="ECO:0000313" key="7">
    <source>
        <dbReference type="Proteomes" id="UP000829685"/>
    </source>
</evidence>
<comment type="caution">
    <text evidence="6">The sequence shown here is derived from an EMBL/GenBank/DDBJ whole genome shotgun (WGS) entry which is preliminary data.</text>
</comment>
<organism evidence="6 7">
    <name type="scientific">Neoarthrinium moseri</name>
    <dbReference type="NCBI Taxonomy" id="1658444"/>
    <lineage>
        <taxon>Eukaryota</taxon>
        <taxon>Fungi</taxon>
        <taxon>Dikarya</taxon>
        <taxon>Ascomycota</taxon>
        <taxon>Pezizomycotina</taxon>
        <taxon>Sordariomycetes</taxon>
        <taxon>Xylariomycetidae</taxon>
        <taxon>Amphisphaeriales</taxon>
        <taxon>Apiosporaceae</taxon>
        <taxon>Neoarthrinium</taxon>
    </lineage>
</organism>
<proteinExistence type="inferred from homology"/>
<sequence length="472" mass="49678">MRYIHSEETLEVPEGVSVQIKARKVTVTGPRGKLTKDLSHLAVNFSHPKKNVIGIEIHHGARKNVAALRTVRTLINNLIVGVTKGFKYKMRYVYAHFPINVNIDKNSETDQYEVEIRNFIGEKLVRRVVMRHGVDVKVSSAQKDELILEGNSLEDVSQSAADIQQICKVRNKDIRKVNTAVPTVISSAPPTSTTVAADVYASNLAEALRYNEVFNSLTSDSACQAGQAACVQGNIGECTTSGSFSIVPCPNNSQCFALPMNTTSGVQVGCYEPSVAAKILGVAASGTSTVVSSTTSSSLTTASTGEGTEITVTFRPSATTIVSQVTVTPPSSTLQVSSATDPATTSQSTTATTLATLTRPSSSQIEATSTTSTLAQPPTTTNESSTTVTSSAVSSSSTGNPATELTVRPVTLTRRPTGRKPSSTSVPVNGGVKLTATGNPDNAVTVTVKETETVTTTTTTTDHETTTATVRS</sequence>
<feature type="compositionally biased region" description="Polar residues" evidence="4">
    <location>
        <begin position="326"/>
        <end position="336"/>
    </location>
</feature>
<evidence type="ECO:0000256" key="2">
    <source>
        <dbReference type="ARBA" id="ARBA00022980"/>
    </source>
</evidence>
<dbReference type="Gene3D" id="3.90.930.12">
    <property type="entry name" value="Ribosomal protein L6, alpha-beta domain"/>
    <property type="match status" value="2"/>
</dbReference>
<reference evidence="6" key="1">
    <citation type="submission" date="2021-03" db="EMBL/GenBank/DDBJ databases">
        <title>Revisited historic fungal species revealed as producer of novel bioactive compounds through whole genome sequencing and comparative genomics.</title>
        <authorList>
            <person name="Vignolle G.A."/>
            <person name="Hochenegger N."/>
            <person name="Mach R.L."/>
            <person name="Mach-Aigner A.R."/>
            <person name="Javad Rahimi M."/>
            <person name="Salim K.A."/>
            <person name="Chan C.M."/>
            <person name="Lim L.B.L."/>
            <person name="Cai F."/>
            <person name="Druzhinina I.S."/>
            <person name="U'Ren J.M."/>
            <person name="Derntl C."/>
        </authorList>
    </citation>
    <scope>NUCLEOTIDE SEQUENCE</scope>
    <source>
        <strain evidence="6">TUCIM 5799</strain>
    </source>
</reference>
<gene>
    <name evidence="6" type="ORF">JX265_013953</name>
</gene>
<dbReference type="PANTHER" id="PTHR11655:SF16">
    <property type="entry name" value="60S RIBOSOMAL PROTEIN L9"/>
    <property type="match status" value="1"/>
</dbReference>
<evidence type="ECO:0000313" key="6">
    <source>
        <dbReference type="EMBL" id="KAI1847477.1"/>
    </source>
</evidence>
<dbReference type="SUPFAM" id="SSF56053">
    <property type="entry name" value="Ribosomal protein L6"/>
    <property type="match status" value="2"/>
</dbReference>
<dbReference type="Proteomes" id="UP000829685">
    <property type="component" value="Unassembled WGS sequence"/>
</dbReference>
<dbReference type="InterPro" id="IPR036789">
    <property type="entry name" value="Ribosomal_uL6-like_a/b-dom_sf"/>
</dbReference>
<feature type="compositionally biased region" description="Low complexity" evidence="4">
    <location>
        <begin position="337"/>
        <end position="398"/>
    </location>
</feature>
<feature type="region of interest" description="Disordered" evidence="4">
    <location>
        <begin position="326"/>
        <end position="440"/>
    </location>
</feature>
<keyword evidence="2" id="KW-0689">Ribosomal protein</keyword>
<dbReference type="AlphaFoldDB" id="A0A9Q0AH57"/>
<dbReference type="PANTHER" id="PTHR11655">
    <property type="entry name" value="60S/50S RIBOSOMAL PROTEIN L6/L9"/>
    <property type="match status" value="1"/>
</dbReference>
<comment type="similarity">
    <text evidence="1">Belongs to the universal ribosomal protein uL6 family.</text>
</comment>
<dbReference type="InterPro" id="IPR020040">
    <property type="entry name" value="Ribosomal_uL6_a/b-dom"/>
</dbReference>
<feature type="domain" description="Large ribosomal subunit protein uL6 alpha-beta" evidence="5">
    <location>
        <begin position="12"/>
        <end position="85"/>
    </location>
</feature>
<dbReference type="FunFam" id="3.90.930.12:FF:000004">
    <property type="entry name" value="60S ribosomal protein L9"/>
    <property type="match status" value="1"/>
</dbReference>